<feature type="active site" description="Proton acceptor" evidence="7">
    <location>
        <position position="20"/>
    </location>
</feature>
<protein>
    <recommendedName>
        <fullName evidence="6 7">Peptidyl-tRNA hydrolase</fullName>
        <shortName evidence="7">Pth</shortName>
        <ecNumber evidence="1 7">3.1.1.29</ecNumber>
    </recommendedName>
</protein>
<dbReference type="InterPro" id="IPR018171">
    <property type="entry name" value="Pept_tRNA_hydro_CS"/>
</dbReference>
<dbReference type="CDD" id="cd00462">
    <property type="entry name" value="PTH"/>
    <property type="match status" value="1"/>
</dbReference>
<dbReference type="PANTHER" id="PTHR17224:SF1">
    <property type="entry name" value="PEPTIDYL-TRNA HYDROLASE"/>
    <property type="match status" value="1"/>
</dbReference>
<feature type="site" description="Stabilizes the basic form of H active site to accept a proton" evidence="7">
    <location>
        <position position="96"/>
    </location>
</feature>
<feature type="site" description="Discriminates between blocked and unblocked aminoacyl-tRNA" evidence="7">
    <location>
        <position position="10"/>
    </location>
</feature>
<feature type="binding site" evidence="7">
    <location>
        <position position="15"/>
    </location>
    <ligand>
        <name>tRNA</name>
        <dbReference type="ChEBI" id="CHEBI:17843"/>
    </ligand>
</feature>
<dbReference type="EC" id="3.1.1.29" evidence="1 7"/>
<comment type="function">
    <text evidence="7">Hydrolyzes ribosome-free peptidyl-tRNAs (with 1 or more amino acids incorporated), which drop off the ribosome during protein synthesis, or as a result of ribosome stalling.</text>
</comment>
<keyword evidence="7" id="KW-0963">Cytoplasm</keyword>
<feature type="compositionally biased region" description="Low complexity" evidence="8">
    <location>
        <begin position="210"/>
        <end position="230"/>
    </location>
</feature>
<comment type="subcellular location">
    <subcellularLocation>
        <location evidence="7">Cytoplasm</location>
    </subcellularLocation>
</comment>
<dbReference type="GO" id="GO:0072344">
    <property type="term" value="P:rescue of stalled ribosome"/>
    <property type="evidence" value="ECO:0007669"/>
    <property type="project" value="UniProtKB-UniRule"/>
</dbReference>
<evidence type="ECO:0000256" key="5">
    <source>
        <dbReference type="ARBA" id="ARBA00038063"/>
    </source>
</evidence>
<dbReference type="EMBL" id="PEOG01000019">
    <property type="protein sequence ID" value="PIM53555.1"/>
    <property type="molecule type" value="Genomic_DNA"/>
</dbReference>
<dbReference type="AlphaFoldDB" id="A0A2G9CB12"/>
<evidence type="ECO:0000256" key="2">
    <source>
        <dbReference type="ARBA" id="ARBA00022555"/>
    </source>
</evidence>
<feature type="compositionally biased region" description="Pro residues" evidence="8">
    <location>
        <begin position="231"/>
        <end position="246"/>
    </location>
</feature>
<name>A0A2G9CB12_9BURK</name>
<evidence type="ECO:0000313" key="10">
    <source>
        <dbReference type="Proteomes" id="UP000231501"/>
    </source>
</evidence>
<dbReference type="OrthoDB" id="9800507at2"/>
<comment type="subunit">
    <text evidence="7">Monomer.</text>
</comment>
<evidence type="ECO:0000256" key="1">
    <source>
        <dbReference type="ARBA" id="ARBA00013260"/>
    </source>
</evidence>
<dbReference type="SUPFAM" id="SSF53178">
    <property type="entry name" value="Peptidyl-tRNA hydrolase-like"/>
    <property type="match status" value="1"/>
</dbReference>
<dbReference type="NCBIfam" id="TIGR00447">
    <property type="entry name" value="pth"/>
    <property type="match status" value="1"/>
</dbReference>
<accession>A0A2G9CB12</accession>
<feature type="binding site" evidence="7">
    <location>
        <position position="117"/>
    </location>
    <ligand>
        <name>tRNA</name>
        <dbReference type="ChEBI" id="CHEBI:17843"/>
    </ligand>
</feature>
<proteinExistence type="inferred from homology"/>
<dbReference type="HAMAP" id="MF_00083">
    <property type="entry name" value="Pept_tRNA_hydro_bact"/>
    <property type="match status" value="1"/>
</dbReference>
<dbReference type="Gene3D" id="3.40.50.1470">
    <property type="entry name" value="Peptidyl-tRNA hydrolase"/>
    <property type="match status" value="1"/>
</dbReference>
<comment type="caution">
    <text evidence="9">The sequence shown here is derived from an EMBL/GenBank/DDBJ whole genome shotgun (WGS) entry which is preliminary data.</text>
</comment>
<comment type="catalytic activity">
    <reaction evidence="7">
        <text>an N-acyl-L-alpha-aminoacyl-tRNA + H2O = an N-acyl-L-amino acid + a tRNA + H(+)</text>
        <dbReference type="Rhea" id="RHEA:54448"/>
        <dbReference type="Rhea" id="RHEA-COMP:10123"/>
        <dbReference type="Rhea" id="RHEA-COMP:13883"/>
        <dbReference type="ChEBI" id="CHEBI:15377"/>
        <dbReference type="ChEBI" id="CHEBI:15378"/>
        <dbReference type="ChEBI" id="CHEBI:59874"/>
        <dbReference type="ChEBI" id="CHEBI:78442"/>
        <dbReference type="ChEBI" id="CHEBI:138191"/>
        <dbReference type="EC" id="3.1.1.29"/>
    </reaction>
</comment>
<comment type="function">
    <text evidence="7">Catalyzes the release of premature peptidyl moieties from peptidyl-tRNA molecules trapped in stalled 50S ribosomal subunits, and thus maintains levels of free tRNAs and 50S ribosomes.</text>
</comment>
<dbReference type="PANTHER" id="PTHR17224">
    <property type="entry name" value="PEPTIDYL-TRNA HYDROLASE"/>
    <property type="match status" value="1"/>
</dbReference>
<dbReference type="Proteomes" id="UP000231501">
    <property type="component" value="Unassembled WGS sequence"/>
</dbReference>
<keyword evidence="2 7" id="KW-0820">tRNA-binding</keyword>
<dbReference type="PROSITE" id="PS01196">
    <property type="entry name" value="PEPT_TRNA_HYDROL_2"/>
    <property type="match status" value="1"/>
</dbReference>
<dbReference type="FunFam" id="3.40.50.1470:FF:000001">
    <property type="entry name" value="Peptidyl-tRNA hydrolase"/>
    <property type="match status" value="1"/>
</dbReference>
<dbReference type="InterPro" id="IPR036416">
    <property type="entry name" value="Pept_tRNA_hydro_sf"/>
</dbReference>
<dbReference type="GO" id="GO:0000049">
    <property type="term" value="F:tRNA binding"/>
    <property type="evidence" value="ECO:0007669"/>
    <property type="project" value="UniProtKB-UniRule"/>
</dbReference>
<dbReference type="GO" id="GO:0004045">
    <property type="term" value="F:peptidyl-tRNA hydrolase activity"/>
    <property type="evidence" value="ECO:0007669"/>
    <property type="project" value="UniProtKB-UniRule"/>
</dbReference>
<dbReference type="GO" id="GO:0006515">
    <property type="term" value="P:protein quality control for misfolded or incompletely synthesized proteins"/>
    <property type="evidence" value="ECO:0007669"/>
    <property type="project" value="UniProtKB-UniRule"/>
</dbReference>
<evidence type="ECO:0000256" key="3">
    <source>
        <dbReference type="ARBA" id="ARBA00022801"/>
    </source>
</evidence>
<sequence>MIRLFVGLGNPGPEYEDTRHNAGFWWIDALARGLKVTPQLDTKYFGLVARVNDAPGAAGPIWLLQPMTYMNLSGKSVAALARFFKIAPEEILAIHDELEIAPGELKLKQGGGNAGHNGLKDMQAQLGSANFWRLRLGIGHPGHKGEVAGYVLRKPPLAERQAVEDCIAKSFEAFKLMTAGDMAKAVALLHAKPPRPKPPRPAHLPPKPGTPTGVPTGAAPVGASAAATPATPAPSIPDPVPPTSGA</sequence>
<dbReference type="InterPro" id="IPR001328">
    <property type="entry name" value="Pept_tRNA_hydro"/>
</dbReference>
<organism evidence="9 10">
    <name type="scientific">Roseateles chitinivorans</name>
    <dbReference type="NCBI Taxonomy" id="2917965"/>
    <lineage>
        <taxon>Bacteria</taxon>
        <taxon>Pseudomonadati</taxon>
        <taxon>Pseudomonadota</taxon>
        <taxon>Betaproteobacteria</taxon>
        <taxon>Burkholderiales</taxon>
        <taxon>Sphaerotilaceae</taxon>
        <taxon>Roseateles</taxon>
    </lineage>
</organism>
<evidence type="ECO:0000256" key="4">
    <source>
        <dbReference type="ARBA" id="ARBA00022884"/>
    </source>
</evidence>
<feature type="region of interest" description="Disordered" evidence="8">
    <location>
        <begin position="191"/>
        <end position="246"/>
    </location>
</feature>
<evidence type="ECO:0000313" key="9">
    <source>
        <dbReference type="EMBL" id="PIM53555.1"/>
    </source>
</evidence>
<keyword evidence="4 7" id="KW-0694">RNA-binding</keyword>
<evidence type="ECO:0000256" key="6">
    <source>
        <dbReference type="ARBA" id="ARBA00050038"/>
    </source>
</evidence>
<feature type="binding site" evidence="7">
    <location>
        <position position="71"/>
    </location>
    <ligand>
        <name>tRNA</name>
        <dbReference type="ChEBI" id="CHEBI:17843"/>
    </ligand>
</feature>
<reference evidence="9 10" key="1">
    <citation type="submission" date="2017-11" db="EMBL/GenBank/DDBJ databases">
        <title>Draft genome sequence of Mitsuaria sp. HWN-4.</title>
        <authorList>
            <person name="Gundlapally S.R."/>
        </authorList>
    </citation>
    <scope>NUCLEOTIDE SEQUENCE [LARGE SCALE GENOMIC DNA]</scope>
    <source>
        <strain evidence="9 10">HWN-4</strain>
    </source>
</reference>
<gene>
    <name evidence="7" type="primary">pth</name>
    <name evidence="9" type="ORF">CS062_08735</name>
</gene>
<evidence type="ECO:0000256" key="8">
    <source>
        <dbReference type="SAM" id="MobiDB-lite"/>
    </source>
</evidence>
<dbReference type="RefSeq" id="WP_099861277.1">
    <property type="nucleotide sequence ID" value="NZ_PEOG01000019.1"/>
</dbReference>
<evidence type="ECO:0000256" key="7">
    <source>
        <dbReference type="HAMAP-Rule" id="MF_00083"/>
    </source>
</evidence>
<dbReference type="GO" id="GO:0005737">
    <property type="term" value="C:cytoplasm"/>
    <property type="evidence" value="ECO:0007669"/>
    <property type="project" value="UniProtKB-SubCell"/>
</dbReference>
<feature type="binding site" evidence="7">
    <location>
        <position position="69"/>
    </location>
    <ligand>
        <name>tRNA</name>
        <dbReference type="ChEBI" id="CHEBI:17843"/>
    </ligand>
</feature>
<dbReference type="Pfam" id="PF01195">
    <property type="entry name" value="Pept_tRNA_hydro"/>
    <property type="match status" value="1"/>
</dbReference>
<keyword evidence="10" id="KW-1185">Reference proteome</keyword>
<keyword evidence="3 7" id="KW-0378">Hydrolase</keyword>
<comment type="similarity">
    <text evidence="5 7">Belongs to the PTH family.</text>
</comment>